<evidence type="ECO:0000313" key="3">
    <source>
        <dbReference type="Proteomes" id="UP000531659"/>
    </source>
</evidence>
<comment type="caution">
    <text evidence="2">The sequence shown here is derived from an EMBL/GenBank/DDBJ whole genome shotgun (WGS) entry which is preliminary data.</text>
</comment>
<dbReference type="EMBL" id="JABEYB010000020">
    <property type="protein sequence ID" value="NNU78185.1"/>
    <property type="molecule type" value="Genomic_DNA"/>
</dbReference>
<reference evidence="2 3" key="1">
    <citation type="submission" date="2020-05" db="EMBL/GenBank/DDBJ databases">
        <title>Complete genome of Clostridium estertheticum subspecies estertheticum, isolated from Vacuum packed lamb meat from New Zealand imported to Switzerland.</title>
        <authorList>
            <person name="Wambui J."/>
            <person name="Stevens M.J.A."/>
            <person name="Stephan R."/>
        </authorList>
    </citation>
    <scope>NUCLEOTIDE SEQUENCE [LARGE SCALE GENOMIC DNA]</scope>
    <source>
        <strain evidence="2 3">CEST001</strain>
    </source>
</reference>
<sequence>GTNYAVLGIMKSGTKVVITGKTNNFYKVTYNNKTAYMSTHYVKITAKPVVKAAPSKSSTNKTSIKYRTVGGKKINANDIYTWYTQDGVTAYYDESTGKHWDTTGRTWTDADLGGYK</sequence>
<organism evidence="2 3">
    <name type="scientific">Clostridium estertheticum</name>
    <dbReference type="NCBI Taxonomy" id="238834"/>
    <lineage>
        <taxon>Bacteria</taxon>
        <taxon>Bacillati</taxon>
        <taxon>Bacillota</taxon>
        <taxon>Clostridia</taxon>
        <taxon>Eubacteriales</taxon>
        <taxon>Clostridiaceae</taxon>
        <taxon>Clostridium</taxon>
    </lineage>
</organism>
<feature type="non-terminal residue" evidence="2">
    <location>
        <position position="1"/>
    </location>
</feature>
<evidence type="ECO:0000259" key="1">
    <source>
        <dbReference type="PROSITE" id="PS51781"/>
    </source>
</evidence>
<dbReference type="InterPro" id="IPR003646">
    <property type="entry name" value="SH3-like_bac-type"/>
</dbReference>
<protein>
    <submittedName>
        <fullName evidence="2">SH3 domain-containing protein</fullName>
    </submittedName>
</protein>
<dbReference type="Pfam" id="PF08239">
    <property type="entry name" value="SH3_3"/>
    <property type="match status" value="1"/>
</dbReference>
<evidence type="ECO:0000313" key="2">
    <source>
        <dbReference type="EMBL" id="NNU78185.1"/>
    </source>
</evidence>
<accession>A0A7Y3SZD0</accession>
<dbReference type="Proteomes" id="UP000531659">
    <property type="component" value="Unassembled WGS sequence"/>
</dbReference>
<dbReference type="RefSeq" id="WP_171298775.1">
    <property type="nucleotide sequence ID" value="NZ_JABEYB010000020.1"/>
</dbReference>
<name>A0A7Y3SZD0_9CLOT</name>
<dbReference type="PROSITE" id="PS51781">
    <property type="entry name" value="SH3B"/>
    <property type="match status" value="1"/>
</dbReference>
<gene>
    <name evidence="2" type="ORF">HLQ16_19935</name>
</gene>
<dbReference type="Gene3D" id="2.30.30.40">
    <property type="entry name" value="SH3 Domains"/>
    <property type="match status" value="1"/>
</dbReference>
<feature type="domain" description="SH3b" evidence="1">
    <location>
        <begin position="1"/>
        <end position="46"/>
    </location>
</feature>
<proteinExistence type="predicted"/>
<dbReference type="AlphaFoldDB" id="A0A7Y3SZD0"/>